<reference evidence="2 3" key="1">
    <citation type="journal article" date="2021" name="Commun. Biol.">
        <title>The genome of Shorea leprosula (Dipterocarpaceae) highlights the ecological relevance of drought in aseasonal tropical rainforests.</title>
        <authorList>
            <person name="Ng K.K.S."/>
            <person name="Kobayashi M.J."/>
            <person name="Fawcett J.A."/>
            <person name="Hatakeyama M."/>
            <person name="Paape T."/>
            <person name="Ng C.H."/>
            <person name="Ang C.C."/>
            <person name="Tnah L.H."/>
            <person name="Lee C.T."/>
            <person name="Nishiyama T."/>
            <person name="Sese J."/>
            <person name="O'Brien M.J."/>
            <person name="Copetti D."/>
            <person name="Mohd Noor M.I."/>
            <person name="Ong R.C."/>
            <person name="Putra M."/>
            <person name="Sireger I.Z."/>
            <person name="Indrioko S."/>
            <person name="Kosugi Y."/>
            <person name="Izuno A."/>
            <person name="Isagi Y."/>
            <person name="Lee S.L."/>
            <person name="Shimizu K.K."/>
        </authorList>
    </citation>
    <scope>NUCLEOTIDE SEQUENCE [LARGE SCALE GENOMIC DNA]</scope>
    <source>
        <strain evidence="2">214</strain>
    </source>
</reference>
<keyword evidence="1" id="KW-1133">Transmembrane helix</keyword>
<evidence type="ECO:0000313" key="2">
    <source>
        <dbReference type="EMBL" id="GKV02373.1"/>
    </source>
</evidence>
<gene>
    <name evidence="2" type="ORF">SLEP1_g14817</name>
</gene>
<dbReference type="AlphaFoldDB" id="A0AAV5IT82"/>
<name>A0AAV5IT82_9ROSI</name>
<organism evidence="2 3">
    <name type="scientific">Rubroshorea leprosula</name>
    <dbReference type="NCBI Taxonomy" id="152421"/>
    <lineage>
        <taxon>Eukaryota</taxon>
        <taxon>Viridiplantae</taxon>
        <taxon>Streptophyta</taxon>
        <taxon>Embryophyta</taxon>
        <taxon>Tracheophyta</taxon>
        <taxon>Spermatophyta</taxon>
        <taxon>Magnoliopsida</taxon>
        <taxon>eudicotyledons</taxon>
        <taxon>Gunneridae</taxon>
        <taxon>Pentapetalae</taxon>
        <taxon>rosids</taxon>
        <taxon>malvids</taxon>
        <taxon>Malvales</taxon>
        <taxon>Dipterocarpaceae</taxon>
        <taxon>Rubroshorea</taxon>
    </lineage>
</organism>
<evidence type="ECO:0000313" key="3">
    <source>
        <dbReference type="Proteomes" id="UP001054252"/>
    </source>
</evidence>
<keyword evidence="1" id="KW-0472">Membrane</keyword>
<feature type="transmembrane region" description="Helical" evidence="1">
    <location>
        <begin position="48"/>
        <end position="71"/>
    </location>
</feature>
<keyword evidence="3" id="KW-1185">Reference proteome</keyword>
<comment type="caution">
    <text evidence="2">The sequence shown here is derived from an EMBL/GenBank/DDBJ whole genome shotgun (WGS) entry which is preliminary data.</text>
</comment>
<accession>A0AAV5IT82</accession>
<protein>
    <submittedName>
        <fullName evidence="2">Uncharacterized protein</fullName>
    </submittedName>
</protein>
<dbReference type="Proteomes" id="UP001054252">
    <property type="component" value="Unassembled WGS sequence"/>
</dbReference>
<evidence type="ECO:0000256" key="1">
    <source>
        <dbReference type="SAM" id="Phobius"/>
    </source>
</evidence>
<keyword evidence="1" id="KW-0812">Transmembrane</keyword>
<sequence>MFVGWIHTKIKVHKSGRELILKQSCVNIGIPVVPSTQKTLERRKMLELYFAFLMWGKGSANTLLNSIFSYWT</sequence>
<proteinExistence type="predicted"/>
<dbReference type="EMBL" id="BPVZ01000018">
    <property type="protein sequence ID" value="GKV02373.1"/>
    <property type="molecule type" value="Genomic_DNA"/>
</dbReference>